<evidence type="ECO:0000256" key="1">
    <source>
        <dbReference type="SAM" id="Coils"/>
    </source>
</evidence>
<keyword evidence="1" id="KW-0175">Coiled coil</keyword>
<sequence>MPKSKSPKKLKVEDKVVLFLVPTWFTPTHCFEKYIKISKKPTNGYFVDNGSLFSMSCGIKKKIPLGKAELFSLLSSIHSSSQSHSDLKTMVELASISHQIDELEKCCLQIIKNCTNPICQSSFYESEYSKTLGFQQTQSLRASTFSPETKSQLFNNFGLSSPLPHQLSSVSRNLKPTYQLARSYLQCNIQYLNLFLNHIQSTEKTTPKFPNINILNESSVCSLLYNSFNEVHESVSKFDNSIIDSSMVNFALVKLVLEKEIKDVCILSTYTYTELVYFSNQRPINIDRKFCQNIFKTPSGVNSTVLIPLDFKNHLSLVIIKAEIVEGKVAIKYILHFDNKIDSPHNQQLTFCHEKYCNEKCCLFSQPISNCYFNDVFNWYHLFKFIFYQVKIENGEDISFLNYDEPHVVSYDVYPVSFDTLIKDTDAGYSVIRNAALALETIHGKKELIMAPIQLLELKFKTFHSFYSINNFYKNFSLDSQDILKACKNYATIQTLVNQEILPAGFFYDLKKFGIGFPSTSPLLISISCNKRSVSFYLNPSFFIIYVNKKSSQTPSNAQKIEIDVFSQSEQPFLLYCLFSQSNKSIFILSSISDLIKELKPGQSQVFGSSIKVSYFYNLKYDISPNFSSFSINENDPISFLKAIKLKVQESENIHLEPSTFFITLSKPQTTHSIFASVTNDSLSNGSQFKQYSIGDEEIITNFHFNLSIDQWNYIYLKLKKKYLLNDNNENSNRPQPPPQPPQPPLQPPQPPPQPPKQPQPTIPPQPPKTQQAEPTESQKGSNDIEIQQLKLNQSKYISTINDRDSTIKSLQALINELNSSIFKLNQQSSIKDTLFNSAQLLIEKQKSNNNMVLEKSQEYKILLDEQIEKNKNMANVSNYEIKTKDETIEVLNQTLINCTNESNSTIETYKKLHLELENKIAILLNEISSKQLYFDTISGTYQNYINEYENCFSEKEKELQVSYAAGRVLKDKNDQINAELETLKNNFKDFNLLNSLKISNEHKSQLNDLNTKNYSLEKEIESLRSRIIQLETTPTVSNQITQPAFEYSYKHEILKRDSLISKLNERAKVYEKYISTSVEFLTSINTNNRNSKNNNENTTQTMVYSFANSNCSNQDNVQFVVSNNHFNFNVFQYFLNFLKATIQIYQKQTLEAYSDQILDESFDAFKESIASAHYCLDQVSRHTLVLLKDKETFNNLDNYIINRFSLVDKYCFFNENDQNNMALLIKPPSVFVDSTPFSDSFIHYSIRINSQGKIVHITSILVFRYFPSLINYEETKNLLIHIQSQSTALKQILSLKEFSTQDIFNLKPFFNNFEKVNSNYYKIQSESTQINSNEIADLKKFIKEEVNKTSSKIDFFLVSSTDALSNPENYSLLEVKCINCHSLCQGKNLYISCTRDGCQNNICYNCLGININIYNVVINSKLCPPCFNDSVINKKCAMCSKNGTKCNLNQECKLHLCAQCSKKCLYILRVKTN</sequence>
<dbReference type="VEuPathDB" id="AmoebaDB:GeneID_2544497"/>
<feature type="compositionally biased region" description="Polar residues" evidence="2">
    <location>
        <begin position="773"/>
        <end position="786"/>
    </location>
</feature>
<evidence type="ECO:0000256" key="2">
    <source>
        <dbReference type="SAM" id="MobiDB-lite"/>
    </source>
</evidence>
<feature type="compositionally biased region" description="Pro residues" evidence="2">
    <location>
        <begin position="735"/>
        <end position="768"/>
    </location>
</feature>
<reference evidence="3" key="1">
    <citation type="submission" date="1997-12" db="EMBL/GenBank/DDBJ databases">
        <authorList>
            <person name="Welker D.L."/>
        </authorList>
    </citation>
    <scope>NUCLEOTIDE SEQUENCE</scope>
    <source>
        <strain evidence="3">NC4</strain>
    </source>
</reference>
<proteinExistence type="predicted"/>
<dbReference type="EMBL" id="U00796">
    <property type="protein sequence ID" value="AAC18632.1"/>
    <property type="molecule type" value="Unassigned_DNA"/>
</dbReference>
<accession>Q23870</accession>
<dbReference type="PIR" id="T18281">
    <property type="entry name" value="T18281"/>
</dbReference>
<dbReference type="InterPro" id="IPR036280">
    <property type="entry name" value="Multihaem_cyt_sf"/>
</dbReference>
<reference evidence="3" key="2">
    <citation type="journal article" date="1998" name="Genetics">
        <title>Dictyostelium discoideum nuclear plasmid Ddp5 is a chimera related to the Ddp1 and Ddp2 plasmid families.</title>
        <authorList>
            <person name="Rieben W.K.Jr."/>
            <person name="Gonzales C.M."/>
            <person name="Gonzales S.T."/>
            <person name="Pilkington K.J."/>
            <person name="Kiyosawa H."/>
            <person name="Hughes J.E."/>
            <person name="Welker D.L."/>
        </authorList>
    </citation>
    <scope>NUCLEOTIDE SEQUENCE</scope>
    <source>
        <strain evidence="3">NC4</strain>
    </source>
</reference>
<organism evidence="3">
    <name type="scientific">Dictyostelium discoideum</name>
    <name type="common">Social amoeba</name>
    <dbReference type="NCBI Taxonomy" id="44689"/>
    <lineage>
        <taxon>Eukaryota</taxon>
        <taxon>Amoebozoa</taxon>
        <taxon>Evosea</taxon>
        <taxon>Eumycetozoa</taxon>
        <taxon>Dictyostelia</taxon>
        <taxon>Dictyosteliales</taxon>
        <taxon>Dictyosteliaceae</taxon>
        <taxon>Dictyostelium</taxon>
    </lineage>
</organism>
<dbReference type="SUPFAM" id="SSF48695">
    <property type="entry name" value="Multiheme cytochromes"/>
    <property type="match status" value="1"/>
</dbReference>
<evidence type="ECO:0000313" key="3">
    <source>
        <dbReference type="EMBL" id="AAC18632.1"/>
    </source>
</evidence>
<feature type="region of interest" description="Disordered" evidence="2">
    <location>
        <begin position="727"/>
        <end position="786"/>
    </location>
</feature>
<name>Q23870_DICDI</name>
<feature type="coiled-coil region" evidence="1">
    <location>
        <begin position="967"/>
        <end position="1034"/>
    </location>
</feature>
<protein>
    <submittedName>
        <fullName evidence="3">D1 ORF</fullName>
    </submittedName>
</protein>